<name>A0A183SZX6_SCHSO</name>
<dbReference type="AlphaFoldDB" id="A0A183SZX6"/>
<feature type="region of interest" description="Disordered" evidence="6">
    <location>
        <begin position="352"/>
        <end position="378"/>
    </location>
</feature>
<comment type="subcellular location">
    <subcellularLocation>
        <location evidence="1">Membrane</location>
        <topology evidence="1">Multi-pass membrane protein</topology>
    </subcellularLocation>
</comment>
<dbReference type="Pfam" id="PF03348">
    <property type="entry name" value="Serinc"/>
    <property type="match status" value="2"/>
</dbReference>
<reference evidence="10" key="1">
    <citation type="submission" date="2016-06" db="UniProtKB">
        <authorList>
            <consortium name="WormBaseParasite"/>
        </authorList>
    </citation>
    <scope>IDENTIFICATION</scope>
</reference>
<dbReference type="PANTHER" id="PTHR10383">
    <property type="entry name" value="SERINE INCORPORATOR"/>
    <property type="match status" value="1"/>
</dbReference>
<gene>
    <name evidence="8" type="ORF">SSLN_LOCUS9774</name>
</gene>
<dbReference type="InterPro" id="IPR005016">
    <property type="entry name" value="TDE1/TMS"/>
</dbReference>
<comment type="similarity">
    <text evidence="2">Belongs to the TDE1 family.</text>
</comment>
<keyword evidence="4 7" id="KW-1133">Transmembrane helix</keyword>
<dbReference type="Proteomes" id="UP000275846">
    <property type="component" value="Unassembled WGS sequence"/>
</dbReference>
<protein>
    <submittedName>
        <fullName evidence="10">Serine incorporator 5</fullName>
    </submittedName>
</protein>
<dbReference type="GO" id="GO:0016020">
    <property type="term" value="C:membrane"/>
    <property type="evidence" value="ECO:0007669"/>
    <property type="project" value="UniProtKB-SubCell"/>
</dbReference>
<dbReference type="OrthoDB" id="5963193at2759"/>
<evidence type="ECO:0000313" key="8">
    <source>
        <dbReference type="EMBL" id="VDL96159.1"/>
    </source>
</evidence>
<organism evidence="10">
    <name type="scientific">Schistocephalus solidus</name>
    <name type="common">Tapeworm</name>
    <dbReference type="NCBI Taxonomy" id="70667"/>
    <lineage>
        <taxon>Eukaryota</taxon>
        <taxon>Metazoa</taxon>
        <taxon>Spiralia</taxon>
        <taxon>Lophotrochozoa</taxon>
        <taxon>Platyhelminthes</taxon>
        <taxon>Cestoda</taxon>
        <taxon>Eucestoda</taxon>
        <taxon>Diphyllobothriidea</taxon>
        <taxon>Diphyllobothriidae</taxon>
        <taxon>Schistocephalus</taxon>
    </lineage>
</organism>
<evidence type="ECO:0000256" key="7">
    <source>
        <dbReference type="SAM" id="Phobius"/>
    </source>
</evidence>
<feature type="transmembrane region" description="Helical" evidence="7">
    <location>
        <begin position="59"/>
        <end position="80"/>
    </location>
</feature>
<evidence type="ECO:0000256" key="3">
    <source>
        <dbReference type="ARBA" id="ARBA00022692"/>
    </source>
</evidence>
<evidence type="ECO:0000256" key="5">
    <source>
        <dbReference type="ARBA" id="ARBA00023136"/>
    </source>
</evidence>
<proteinExistence type="inferred from homology"/>
<feature type="transmembrane region" description="Helical" evidence="7">
    <location>
        <begin position="225"/>
        <end position="244"/>
    </location>
</feature>
<feature type="transmembrane region" description="Helical" evidence="7">
    <location>
        <begin position="92"/>
        <end position="112"/>
    </location>
</feature>
<feature type="transmembrane region" description="Helical" evidence="7">
    <location>
        <begin position="163"/>
        <end position="188"/>
    </location>
</feature>
<dbReference type="PANTHER" id="PTHR10383:SF9">
    <property type="entry name" value="SERINE INCORPORATOR, ISOFORM F"/>
    <property type="match status" value="1"/>
</dbReference>
<reference evidence="8 9" key="2">
    <citation type="submission" date="2018-11" db="EMBL/GenBank/DDBJ databases">
        <authorList>
            <consortium name="Pathogen Informatics"/>
        </authorList>
    </citation>
    <scope>NUCLEOTIDE SEQUENCE [LARGE SCALE GENOMIC DNA]</scope>
    <source>
        <strain evidence="8 9">NST_G2</strain>
    </source>
</reference>
<evidence type="ECO:0000256" key="2">
    <source>
        <dbReference type="ARBA" id="ARBA00006665"/>
    </source>
</evidence>
<evidence type="ECO:0000313" key="10">
    <source>
        <dbReference type="WBParaSite" id="SSLN_0001013601-mRNA-1"/>
    </source>
</evidence>
<keyword evidence="3 7" id="KW-0812">Transmembrane</keyword>
<dbReference type="WBParaSite" id="SSLN_0001013601-mRNA-1">
    <property type="protein sequence ID" value="SSLN_0001013601-mRNA-1"/>
    <property type="gene ID" value="SSLN_0001013601"/>
</dbReference>
<feature type="region of interest" description="Disordered" evidence="6">
    <location>
        <begin position="560"/>
        <end position="585"/>
    </location>
</feature>
<keyword evidence="9" id="KW-1185">Reference proteome</keyword>
<evidence type="ECO:0000256" key="4">
    <source>
        <dbReference type="ARBA" id="ARBA00022989"/>
    </source>
</evidence>
<keyword evidence="5 7" id="KW-0472">Membrane</keyword>
<evidence type="ECO:0000256" key="1">
    <source>
        <dbReference type="ARBA" id="ARBA00004141"/>
    </source>
</evidence>
<evidence type="ECO:0000256" key="6">
    <source>
        <dbReference type="SAM" id="MobiDB-lite"/>
    </source>
</evidence>
<feature type="transmembrane region" description="Helical" evidence="7">
    <location>
        <begin position="17"/>
        <end position="39"/>
    </location>
</feature>
<dbReference type="EMBL" id="UYSU01035445">
    <property type="protein sequence ID" value="VDL96159.1"/>
    <property type="molecule type" value="Genomic_DNA"/>
</dbReference>
<feature type="transmembrane region" description="Helical" evidence="7">
    <location>
        <begin position="696"/>
        <end position="716"/>
    </location>
</feature>
<evidence type="ECO:0000313" key="9">
    <source>
        <dbReference type="Proteomes" id="UP000275846"/>
    </source>
</evidence>
<feature type="transmembrane region" description="Helical" evidence="7">
    <location>
        <begin position="645"/>
        <end position="668"/>
    </location>
</feature>
<accession>A0A183SZX6</accession>
<sequence length="747" mass="81648">MQAVCLRTRSEASCIRLIGYVAVYRFCIPLAALHFLLMLLTIGVSDSQSVRGKLHNGFWFWKIILLIGLWVGLVFLPTLNTTVYGKIAFCEFTYFLVLMIIGVAGGIAVLYIQHVFLIDFAYELNGRWYARSKASPKFLARKSTAVVHVPRLSFHLAVTFPDCLVYVGSALLYFASFASYAMLLGLWGVLTNCVLNSMIVYVNACVTGLILLFSVASPRIRSQHLWLPGAITGAFAAYLTWSAVLSQPKTIVRGVSVEWQALQFFRMSSPLNATVSRQLALNRTGGLTRNRCFPYARFTAVFSPSSPAAAPVPPPALAPVPPPAPALAPVPPPAPALAPVPPPAPALAPVPPPDPALSPVPPPAPALTPVPPPDPALTPVSPPAHALAPVPPPPPPPIIRPSKTSWHKDTTKKICKFFFFSLSLSCLLISTRLYRSGGEKEILKEVSEPKSAGGGPRSPAPACNCLTLERKSKQRMRALSLMMDVLNETPDEHHPGRDPPQLKLVEAEKRRRLPIVASDPALVASVAASSKRLTIQEVPKSVYRQPPVILIKSPPAANVGRDSVAAPKRASVDRNRVSSPPPPARSDGIELMMAAVKRRKRTVSESCAPRPASCVEVPSPALVSFADVVADNRAPRDQFTIYNEAILAVYSYPWFHFTFCLSSLYMMAQLTNWYNPELSNIHTVLESWANMWMKLLSAWLALFLYAWTIFCMRFCIGRNLVQTPLAPTVHWSETEADENGGNQPQAV</sequence>
<feature type="transmembrane region" description="Helical" evidence="7">
    <location>
        <begin position="194"/>
        <end position="213"/>
    </location>
</feature>